<feature type="domain" description="Pyruvate kinase barrel" evidence="15">
    <location>
        <begin position="48"/>
        <end position="366"/>
    </location>
</feature>
<keyword evidence="7" id="KW-0547">Nucleotide-binding</keyword>
<keyword evidence="12" id="KW-0670">Pyruvate</keyword>
<evidence type="ECO:0000256" key="12">
    <source>
        <dbReference type="ARBA" id="ARBA00023317"/>
    </source>
</evidence>
<gene>
    <name evidence="17" type="ORF">KPH14_009132</name>
</gene>
<dbReference type="EC" id="2.7.1.40" evidence="4 14"/>
<dbReference type="Gene3D" id="2.40.33.10">
    <property type="entry name" value="PK beta-barrel domain-like"/>
    <property type="match status" value="1"/>
</dbReference>
<dbReference type="Gene3D" id="3.20.20.60">
    <property type="entry name" value="Phosphoenolpyruvate-binding domains"/>
    <property type="match status" value="1"/>
</dbReference>
<keyword evidence="10 14" id="KW-0460">Magnesium</keyword>
<sequence length="672" mass="74320">MLTSLQIPWAMELEDDASRDHQISAAYEKSRLDHFTRLEVDSRPRPVKLTGIMVTLGVTNSYPSAIADVVEAGASMVRLNMSHGTDKWHVITVRSIREAGNDLYKRNHDVCPIGVAIDLCGPEIRTGSFRGDSKCVDHATLVEGSTVRLLTDDKVKRAGTSTCFWISYEELPSVCQIGDTIIIDRGAVYLKVICIEDSSVTCEVIKGGTVRNEKSVQLVGATVPLPMLSERDCTHINFASNVECDFIIVNQTRSSKMIRSVYRNIKQTGSNWIRVLAKISSRQGLENFDEVLQEADGIVLERAGLELELGQEKLFLAQKSVIAKCNKVGKPVVIIFHPKIENTPRVNLELVANAVLDGVDTIFLATGSLGLKDTVKLVKDVDVACREAESARWQKEIFDTLSNMMTIPLDTVHSIAIGAIQISLKCNATAIIITTTTGRSAVLLSIYRPRCPIVAVTRFGIVARYLRIYFAVHSVHYRGLPLSSWPKDIESRVQAGMSYLRKRNYIEVGDAVVVVGPSRQEGQSRSLSSFSASSYPRSKIIFVLLDLASLKHRIRRSRQKFNMRSELCMRTSILLIVIGVACAAENYVDYADDSSDKSSAENIHELYRLILQRNALENGGFGGIPLEHLMIRKSQRSPSLRLRFGRSGPPHVSAGLLSKPMAAVATGFDENN</sequence>
<evidence type="ECO:0000256" key="13">
    <source>
        <dbReference type="ARBA" id="ARBA00048967"/>
    </source>
</evidence>
<comment type="catalytic activity">
    <reaction evidence="13">
        <text>pyruvate + ATP = phosphoenolpyruvate + ADP + H(+)</text>
        <dbReference type="Rhea" id="RHEA:18157"/>
        <dbReference type="ChEBI" id="CHEBI:15361"/>
        <dbReference type="ChEBI" id="CHEBI:15378"/>
        <dbReference type="ChEBI" id="CHEBI:30616"/>
        <dbReference type="ChEBI" id="CHEBI:58702"/>
        <dbReference type="ChEBI" id="CHEBI:456216"/>
        <dbReference type="EC" id="2.7.1.40"/>
    </reaction>
    <physiologicalReaction direction="right-to-left" evidence="13">
        <dbReference type="Rhea" id="RHEA:18159"/>
    </physiologicalReaction>
</comment>
<dbReference type="FunFam" id="2.40.33.10:FF:000001">
    <property type="entry name" value="Pyruvate kinase"/>
    <property type="match status" value="1"/>
</dbReference>
<dbReference type="GO" id="GO:0030955">
    <property type="term" value="F:potassium ion binding"/>
    <property type="evidence" value="ECO:0007669"/>
    <property type="project" value="InterPro"/>
</dbReference>
<dbReference type="InterPro" id="IPR015813">
    <property type="entry name" value="Pyrv/PenolPyrv_kinase-like_dom"/>
</dbReference>
<evidence type="ECO:0000256" key="11">
    <source>
        <dbReference type="ARBA" id="ARBA00023152"/>
    </source>
</evidence>
<dbReference type="InterPro" id="IPR036918">
    <property type="entry name" value="Pyrv_Knase_C_sf"/>
</dbReference>
<evidence type="ECO:0000256" key="3">
    <source>
        <dbReference type="ARBA" id="ARBA00008663"/>
    </source>
</evidence>
<dbReference type="SUPFAM" id="SSF50800">
    <property type="entry name" value="PK beta-barrel domain-like"/>
    <property type="match status" value="1"/>
</dbReference>
<organism evidence="17 18">
    <name type="scientific">Odynerus spinipes</name>
    <dbReference type="NCBI Taxonomy" id="1348599"/>
    <lineage>
        <taxon>Eukaryota</taxon>
        <taxon>Metazoa</taxon>
        <taxon>Ecdysozoa</taxon>
        <taxon>Arthropoda</taxon>
        <taxon>Hexapoda</taxon>
        <taxon>Insecta</taxon>
        <taxon>Pterygota</taxon>
        <taxon>Neoptera</taxon>
        <taxon>Endopterygota</taxon>
        <taxon>Hymenoptera</taxon>
        <taxon>Apocrita</taxon>
        <taxon>Aculeata</taxon>
        <taxon>Vespoidea</taxon>
        <taxon>Vespidae</taxon>
        <taxon>Eumeninae</taxon>
        <taxon>Odynerus</taxon>
    </lineage>
</organism>
<dbReference type="Gene3D" id="3.40.1380.20">
    <property type="entry name" value="Pyruvate kinase, C-terminal domain"/>
    <property type="match status" value="1"/>
</dbReference>
<dbReference type="GO" id="GO:0016301">
    <property type="term" value="F:kinase activity"/>
    <property type="evidence" value="ECO:0007669"/>
    <property type="project" value="UniProtKB-KW"/>
</dbReference>
<dbReference type="Pfam" id="PF00224">
    <property type="entry name" value="PK"/>
    <property type="match status" value="1"/>
</dbReference>
<keyword evidence="9" id="KW-0067">ATP-binding</keyword>
<dbReference type="AlphaFoldDB" id="A0AAD9RP69"/>
<feature type="domain" description="Pyruvate kinase C-terminal" evidence="16">
    <location>
        <begin position="413"/>
        <end position="519"/>
    </location>
</feature>
<evidence type="ECO:0000256" key="7">
    <source>
        <dbReference type="ARBA" id="ARBA00022741"/>
    </source>
</evidence>
<evidence type="ECO:0000256" key="10">
    <source>
        <dbReference type="ARBA" id="ARBA00022842"/>
    </source>
</evidence>
<dbReference type="InterPro" id="IPR011037">
    <property type="entry name" value="Pyrv_Knase-like_insert_dom_sf"/>
</dbReference>
<dbReference type="GO" id="GO:0005524">
    <property type="term" value="F:ATP binding"/>
    <property type="evidence" value="ECO:0007669"/>
    <property type="project" value="UniProtKB-KW"/>
</dbReference>
<comment type="caution">
    <text evidence="17">The sequence shown here is derived from an EMBL/GenBank/DDBJ whole genome shotgun (WGS) entry which is preliminary data.</text>
</comment>
<evidence type="ECO:0000256" key="6">
    <source>
        <dbReference type="ARBA" id="ARBA00022723"/>
    </source>
</evidence>
<dbReference type="PRINTS" id="PR01050">
    <property type="entry name" value="PYRUVTKNASE"/>
</dbReference>
<comment type="similarity">
    <text evidence="3 14">Belongs to the pyruvate kinase family.</text>
</comment>
<name>A0AAD9RP69_9HYME</name>
<keyword evidence="18" id="KW-1185">Reference proteome</keyword>
<evidence type="ECO:0000256" key="14">
    <source>
        <dbReference type="RuleBase" id="RU000504"/>
    </source>
</evidence>
<proteinExistence type="inferred from homology"/>
<comment type="pathway">
    <text evidence="2 14">Carbohydrate degradation; glycolysis; pyruvate from D-glyceraldehyde 3-phosphate: step 5/5.</text>
</comment>
<keyword evidence="5 14" id="KW-0808">Transferase</keyword>
<evidence type="ECO:0000256" key="1">
    <source>
        <dbReference type="ARBA" id="ARBA00001958"/>
    </source>
</evidence>
<dbReference type="InterPro" id="IPR001697">
    <property type="entry name" value="Pyr_Knase"/>
</dbReference>
<evidence type="ECO:0000256" key="5">
    <source>
        <dbReference type="ARBA" id="ARBA00022679"/>
    </source>
</evidence>
<evidence type="ECO:0000256" key="2">
    <source>
        <dbReference type="ARBA" id="ARBA00004997"/>
    </source>
</evidence>
<dbReference type="InterPro" id="IPR040442">
    <property type="entry name" value="Pyrv_kinase-like_dom_sf"/>
</dbReference>
<reference evidence="17" key="1">
    <citation type="submission" date="2021-08" db="EMBL/GenBank/DDBJ databases">
        <authorList>
            <person name="Misof B."/>
            <person name="Oliver O."/>
            <person name="Podsiadlowski L."/>
            <person name="Donath A."/>
            <person name="Peters R."/>
            <person name="Mayer C."/>
            <person name="Rust J."/>
            <person name="Gunkel S."/>
            <person name="Lesny P."/>
            <person name="Martin S."/>
            <person name="Oeyen J.P."/>
            <person name="Petersen M."/>
            <person name="Panagiotis P."/>
            <person name="Wilbrandt J."/>
            <person name="Tanja T."/>
        </authorList>
    </citation>
    <scope>NUCLEOTIDE SEQUENCE</scope>
    <source>
        <strain evidence="17">GBR_01_08_01A</strain>
        <tissue evidence="17">Thorax + abdomen</tissue>
    </source>
</reference>
<evidence type="ECO:0000256" key="4">
    <source>
        <dbReference type="ARBA" id="ARBA00012142"/>
    </source>
</evidence>
<dbReference type="Pfam" id="PF02887">
    <property type="entry name" value="PK_C"/>
    <property type="match status" value="1"/>
</dbReference>
<dbReference type="InterPro" id="IPR015795">
    <property type="entry name" value="Pyrv_Knase_C"/>
</dbReference>
<dbReference type="SUPFAM" id="SSF52935">
    <property type="entry name" value="PK C-terminal domain-like"/>
    <property type="match status" value="1"/>
</dbReference>
<evidence type="ECO:0000259" key="16">
    <source>
        <dbReference type="Pfam" id="PF02887"/>
    </source>
</evidence>
<evidence type="ECO:0000256" key="8">
    <source>
        <dbReference type="ARBA" id="ARBA00022777"/>
    </source>
</evidence>
<protein>
    <recommendedName>
        <fullName evidence="4 14">Pyruvate kinase</fullName>
        <ecNumber evidence="4 14">2.7.1.40</ecNumber>
    </recommendedName>
</protein>
<comment type="cofactor">
    <cofactor evidence="1">
        <name>K(+)</name>
        <dbReference type="ChEBI" id="CHEBI:29103"/>
    </cofactor>
</comment>
<accession>A0AAD9RP69</accession>
<dbReference type="SUPFAM" id="SSF51621">
    <property type="entry name" value="Phosphoenolpyruvate/pyruvate domain"/>
    <property type="match status" value="1"/>
</dbReference>
<evidence type="ECO:0000256" key="9">
    <source>
        <dbReference type="ARBA" id="ARBA00022840"/>
    </source>
</evidence>
<evidence type="ECO:0000259" key="15">
    <source>
        <dbReference type="Pfam" id="PF00224"/>
    </source>
</evidence>
<dbReference type="InterPro" id="IPR015806">
    <property type="entry name" value="Pyrv_Knase_insert_dom_sf"/>
</dbReference>
<dbReference type="Proteomes" id="UP001258017">
    <property type="component" value="Unassembled WGS sequence"/>
</dbReference>
<dbReference type="GO" id="GO:0000287">
    <property type="term" value="F:magnesium ion binding"/>
    <property type="evidence" value="ECO:0007669"/>
    <property type="project" value="InterPro"/>
</dbReference>
<evidence type="ECO:0000313" key="17">
    <source>
        <dbReference type="EMBL" id="KAK2583105.1"/>
    </source>
</evidence>
<dbReference type="InterPro" id="IPR015793">
    <property type="entry name" value="Pyrv_Knase_brl"/>
</dbReference>
<keyword evidence="11 14" id="KW-0324">Glycolysis</keyword>
<dbReference type="EMBL" id="JAIFRP010000030">
    <property type="protein sequence ID" value="KAK2583105.1"/>
    <property type="molecule type" value="Genomic_DNA"/>
</dbReference>
<dbReference type="PANTHER" id="PTHR11817">
    <property type="entry name" value="PYRUVATE KINASE"/>
    <property type="match status" value="1"/>
</dbReference>
<evidence type="ECO:0000313" key="18">
    <source>
        <dbReference type="Proteomes" id="UP001258017"/>
    </source>
</evidence>
<reference evidence="17" key="2">
    <citation type="journal article" date="2023" name="Commun. Biol.">
        <title>Intrasexual cuticular hydrocarbon dimorphism in a wasp sheds light on hydrocarbon biosynthesis genes in Hymenoptera.</title>
        <authorList>
            <person name="Moris V.C."/>
            <person name="Podsiadlowski L."/>
            <person name="Martin S."/>
            <person name="Oeyen J.P."/>
            <person name="Donath A."/>
            <person name="Petersen M."/>
            <person name="Wilbrandt J."/>
            <person name="Misof B."/>
            <person name="Liedtke D."/>
            <person name="Thamm M."/>
            <person name="Scheiner R."/>
            <person name="Schmitt T."/>
            <person name="Niehuis O."/>
        </authorList>
    </citation>
    <scope>NUCLEOTIDE SEQUENCE</scope>
    <source>
        <strain evidence="17">GBR_01_08_01A</strain>
    </source>
</reference>
<keyword evidence="6" id="KW-0479">Metal-binding</keyword>
<keyword evidence="8 14" id="KW-0418">Kinase</keyword>
<dbReference type="GO" id="GO:0004743">
    <property type="term" value="F:pyruvate kinase activity"/>
    <property type="evidence" value="ECO:0007669"/>
    <property type="project" value="UniProtKB-EC"/>
</dbReference>